<feature type="domain" description="Glycosyltransferase 2-like" evidence="1">
    <location>
        <begin position="6"/>
        <end position="106"/>
    </location>
</feature>
<evidence type="ECO:0000313" key="2">
    <source>
        <dbReference type="EMBL" id="SDS73069.1"/>
    </source>
</evidence>
<accession>A0ABY0UIE5</accession>
<dbReference type="Proteomes" id="UP000199574">
    <property type="component" value="Chromosome I"/>
</dbReference>
<keyword evidence="3" id="KW-1185">Reference proteome</keyword>
<dbReference type="CDD" id="cd00761">
    <property type="entry name" value="Glyco_tranf_GTA_type"/>
    <property type="match status" value="1"/>
</dbReference>
<reference evidence="2 3" key="1">
    <citation type="submission" date="2016-10" db="EMBL/GenBank/DDBJ databases">
        <authorList>
            <person name="Varghese N."/>
            <person name="Submissions S."/>
        </authorList>
    </citation>
    <scope>NUCLEOTIDE SEQUENCE [LARGE SCALE GENOMIC DNA]</scope>
    <source>
        <strain evidence="2 3">MAR_2009_60</strain>
    </source>
</reference>
<sequence length="386" mass="45346">MHKPAIVVVAFNREHSLKRLLLSISNATYTTKDIPLIISIDHANDNQQVKVLADNFNWPYGIKKVIYQKKNLGLRKHILQCGAHAVTYDSVIILEDDLFVSPNFYEFTSAALEFSADKSYISGISLYSHQFNVHSRSNFSPLIDGYDNWYFQFASSWGQAWTKNQWLLFMTWYNKQESLTPNASLPANVTRWSDKSWLKYFIAYLVESDTYFLYPRTSYSTNFSDMGTHIGKDTTTFQVPLDFGNNIQYRFSNLQESNSIYDVFYENKKLHNYLNVPKKQLCIDLYGKKEIQKSSRYIITDNILNYKIIKTFGRSLKPHDANIIHEIPGEDIFLYDCQKAQINPYKFNTYRKIMYSIKSLNRWEAKIVLFKRIEEMWYNTLTKLGL</sequence>
<evidence type="ECO:0000259" key="1">
    <source>
        <dbReference type="Pfam" id="PF00535"/>
    </source>
</evidence>
<evidence type="ECO:0000313" key="3">
    <source>
        <dbReference type="Proteomes" id="UP000199574"/>
    </source>
</evidence>
<dbReference type="GO" id="GO:0016740">
    <property type="term" value="F:transferase activity"/>
    <property type="evidence" value="ECO:0007669"/>
    <property type="project" value="UniProtKB-KW"/>
</dbReference>
<organism evidence="2 3">
    <name type="scientific">Maribacter dokdonensis</name>
    <dbReference type="NCBI Taxonomy" id="320912"/>
    <lineage>
        <taxon>Bacteria</taxon>
        <taxon>Pseudomonadati</taxon>
        <taxon>Bacteroidota</taxon>
        <taxon>Flavobacteriia</taxon>
        <taxon>Flavobacteriales</taxon>
        <taxon>Flavobacteriaceae</taxon>
        <taxon>Maribacter</taxon>
    </lineage>
</organism>
<dbReference type="Gene3D" id="3.90.550.10">
    <property type="entry name" value="Spore Coat Polysaccharide Biosynthesis Protein SpsA, Chain A"/>
    <property type="match status" value="1"/>
</dbReference>
<gene>
    <name evidence="2" type="ORF">SAMN05192545_1944</name>
</gene>
<keyword evidence="2" id="KW-0808">Transferase</keyword>
<name>A0ABY0UIE5_9FLAO</name>
<proteinExistence type="predicted"/>
<dbReference type="EMBL" id="LT629754">
    <property type="protein sequence ID" value="SDS73069.1"/>
    <property type="molecule type" value="Genomic_DNA"/>
</dbReference>
<dbReference type="PANTHER" id="PTHR33604:SF3">
    <property type="entry name" value="OSJNBA0004B13.7 PROTEIN"/>
    <property type="match status" value="1"/>
</dbReference>
<dbReference type="InterPro" id="IPR001173">
    <property type="entry name" value="Glyco_trans_2-like"/>
</dbReference>
<dbReference type="PANTHER" id="PTHR33604">
    <property type="entry name" value="OSJNBA0004B13.7 PROTEIN"/>
    <property type="match status" value="1"/>
</dbReference>
<dbReference type="InterPro" id="IPR029044">
    <property type="entry name" value="Nucleotide-diphossugar_trans"/>
</dbReference>
<protein>
    <submittedName>
        <fullName evidence="2">Glycosyl transferase family 2</fullName>
    </submittedName>
</protein>
<dbReference type="Pfam" id="PF00535">
    <property type="entry name" value="Glycos_transf_2"/>
    <property type="match status" value="1"/>
</dbReference>
<dbReference type="SUPFAM" id="SSF53448">
    <property type="entry name" value="Nucleotide-diphospho-sugar transferases"/>
    <property type="match status" value="1"/>
</dbReference>